<organism evidence="2 3">
    <name type="scientific">Flexivirga alba</name>
    <dbReference type="NCBI Taxonomy" id="702742"/>
    <lineage>
        <taxon>Bacteria</taxon>
        <taxon>Bacillati</taxon>
        <taxon>Actinomycetota</taxon>
        <taxon>Actinomycetes</taxon>
        <taxon>Micrococcales</taxon>
        <taxon>Dermacoccaceae</taxon>
        <taxon>Flexivirga</taxon>
    </lineage>
</organism>
<sequence>MSRTRRAAALLAIAATATGVATTVAASPRATAVTTAGIHTRAQVPWSQVGDGWTAVSVTKNGHTNLVLVSPAGQSYQIATLAASERVDSISHDGKHVLTDYSVSGSWRMRAWDLRAGKVSTTLPVNAWANFTRPTGSALNVQLSSNTFQRVTVTGRKELSLAHRPDLADLLPHPGGLYDAATALAGKPVTLYSHVTMRAIRTYGMPKGAKGCSPVGWANSSTLLEACTMKQLGEISQLEVYRQNIKGGAPQAVTTGSWAGDITNPFGQGFLDADQTVLGTVATAHNDDIAGKRSTVYRVKSGRVVGSIKAPLAADVARSVDTAKVVGNTVFYTHTNPPMGDNGAVAAYNLATKKVTYLVGPHSQYAGKATSSAVIDPAY</sequence>
<dbReference type="Proteomes" id="UP001596298">
    <property type="component" value="Unassembled WGS sequence"/>
</dbReference>
<reference evidence="3" key="1">
    <citation type="journal article" date="2019" name="Int. J. Syst. Evol. Microbiol.">
        <title>The Global Catalogue of Microorganisms (GCM) 10K type strain sequencing project: providing services to taxonomists for standard genome sequencing and annotation.</title>
        <authorList>
            <consortium name="The Broad Institute Genomics Platform"/>
            <consortium name="The Broad Institute Genome Sequencing Center for Infectious Disease"/>
            <person name="Wu L."/>
            <person name="Ma J."/>
        </authorList>
    </citation>
    <scope>NUCLEOTIDE SEQUENCE [LARGE SCALE GENOMIC DNA]</scope>
    <source>
        <strain evidence="3">CCUG 58127</strain>
    </source>
</reference>
<dbReference type="RefSeq" id="WP_382397941.1">
    <property type="nucleotide sequence ID" value="NZ_JBHSWH010000001.1"/>
</dbReference>
<evidence type="ECO:0000256" key="1">
    <source>
        <dbReference type="SAM" id="SignalP"/>
    </source>
</evidence>
<dbReference type="EMBL" id="JBHSWH010000001">
    <property type="protein sequence ID" value="MFC6704053.1"/>
    <property type="molecule type" value="Genomic_DNA"/>
</dbReference>
<gene>
    <name evidence="2" type="ORF">ACFQDH_01895</name>
</gene>
<evidence type="ECO:0000313" key="2">
    <source>
        <dbReference type="EMBL" id="MFC6704053.1"/>
    </source>
</evidence>
<feature type="chain" id="PRO_5045103377" evidence="1">
    <location>
        <begin position="27"/>
        <end position="379"/>
    </location>
</feature>
<dbReference type="InterPro" id="IPR011044">
    <property type="entry name" value="Quino_amine_DH_bsu"/>
</dbReference>
<proteinExistence type="predicted"/>
<name>A0ABW2AAZ7_9MICO</name>
<dbReference type="PROSITE" id="PS51318">
    <property type="entry name" value="TAT"/>
    <property type="match status" value="1"/>
</dbReference>
<keyword evidence="3" id="KW-1185">Reference proteome</keyword>
<comment type="caution">
    <text evidence="2">The sequence shown here is derived from an EMBL/GenBank/DDBJ whole genome shotgun (WGS) entry which is preliminary data.</text>
</comment>
<dbReference type="SUPFAM" id="SSF50969">
    <property type="entry name" value="YVTN repeat-like/Quinoprotein amine dehydrogenase"/>
    <property type="match status" value="1"/>
</dbReference>
<keyword evidence="1" id="KW-0732">Signal</keyword>
<feature type="signal peptide" evidence="1">
    <location>
        <begin position="1"/>
        <end position="26"/>
    </location>
</feature>
<dbReference type="InterPro" id="IPR006311">
    <property type="entry name" value="TAT_signal"/>
</dbReference>
<evidence type="ECO:0000313" key="3">
    <source>
        <dbReference type="Proteomes" id="UP001596298"/>
    </source>
</evidence>
<accession>A0ABW2AAZ7</accession>
<protein>
    <submittedName>
        <fullName evidence="2">Uncharacterized protein</fullName>
    </submittedName>
</protein>